<evidence type="ECO:0000313" key="4">
    <source>
        <dbReference type="Proteomes" id="UP000507470"/>
    </source>
</evidence>
<reference evidence="3 4" key="1">
    <citation type="submission" date="2020-06" db="EMBL/GenBank/DDBJ databases">
        <authorList>
            <person name="Li R."/>
            <person name="Bekaert M."/>
        </authorList>
    </citation>
    <scope>NUCLEOTIDE SEQUENCE [LARGE SCALE GENOMIC DNA]</scope>
    <source>
        <strain evidence="4">wild</strain>
    </source>
</reference>
<dbReference type="AlphaFoldDB" id="A0A6J8B3Z3"/>
<dbReference type="SUPFAM" id="SSF56672">
    <property type="entry name" value="DNA/RNA polymerases"/>
    <property type="match status" value="1"/>
</dbReference>
<dbReference type="InterPro" id="IPR050951">
    <property type="entry name" value="Retrovirus_Pol_polyprotein"/>
</dbReference>
<evidence type="ECO:0000259" key="2">
    <source>
        <dbReference type="Pfam" id="PF17919"/>
    </source>
</evidence>
<dbReference type="PANTHER" id="PTHR37984:SF5">
    <property type="entry name" value="PROTEIN NYNRIN-LIKE"/>
    <property type="match status" value="1"/>
</dbReference>
<name>A0A6J8B3Z3_MYTCO</name>
<dbReference type="Proteomes" id="UP000507470">
    <property type="component" value="Unassembled WGS sequence"/>
</dbReference>
<dbReference type="InterPro" id="IPR041577">
    <property type="entry name" value="RT_RNaseH_2"/>
</dbReference>
<sequence>MLKNLRSVFDRLKGAGFKLKPKKCTLFAKKVNFLGHVVTAEGVATDPEKIKRIKDWPIPVDASELRSFLGLCGYYRRNIENFAKIAKWLHQLTEKGRKFLWTEECPEAFEDLKGKPTKAPIFAHPDLSRPFILDTDASNNAIGAVLSQKIDDFKNAEGQLARWLEVLSTYDMKIKHRSGSQYRNADALSRIPCRQCGYSSDWKAQQLVHTVSSKSDEFERDMKDDTEISLKHLQDNDKNLQIVRQWVQDGHKPNLKNLGE</sequence>
<feature type="domain" description="Reverse transcriptase/retrotransposon-derived protein RNase H-like" evidence="2">
    <location>
        <begin position="101"/>
        <end position="152"/>
    </location>
</feature>
<dbReference type="OrthoDB" id="116078at2759"/>
<organism evidence="3 4">
    <name type="scientific">Mytilus coruscus</name>
    <name type="common">Sea mussel</name>
    <dbReference type="NCBI Taxonomy" id="42192"/>
    <lineage>
        <taxon>Eukaryota</taxon>
        <taxon>Metazoa</taxon>
        <taxon>Spiralia</taxon>
        <taxon>Lophotrochozoa</taxon>
        <taxon>Mollusca</taxon>
        <taxon>Bivalvia</taxon>
        <taxon>Autobranchia</taxon>
        <taxon>Pteriomorphia</taxon>
        <taxon>Mytilida</taxon>
        <taxon>Mytiloidea</taxon>
        <taxon>Mytilidae</taxon>
        <taxon>Mytilinae</taxon>
        <taxon>Mytilus</taxon>
    </lineage>
</organism>
<evidence type="ECO:0000256" key="1">
    <source>
        <dbReference type="ARBA" id="ARBA00023268"/>
    </source>
</evidence>
<protein>
    <submittedName>
        <fullName evidence="3">Retrovirus-related Pol polyprotein from transposon 297,Retrovirus-related Pol polyprotein from transposon 17.6,Retrovirus-related Pol polyprotein from transposon 412</fullName>
    </submittedName>
</protein>
<gene>
    <name evidence="3" type="ORF">MCOR_13229</name>
</gene>
<keyword evidence="1" id="KW-0511">Multifunctional enzyme</keyword>
<dbReference type="InterPro" id="IPR043502">
    <property type="entry name" value="DNA/RNA_pol_sf"/>
</dbReference>
<dbReference type="FunFam" id="3.30.70.270:FF:000020">
    <property type="entry name" value="Transposon Tf2-6 polyprotein-like Protein"/>
    <property type="match status" value="1"/>
</dbReference>
<dbReference type="PANTHER" id="PTHR37984">
    <property type="entry name" value="PROTEIN CBG26694"/>
    <property type="match status" value="1"/>
</dbReference>
<dbReference type="EMBL" id="CACVKT020002230">
    <property type="protein sequence ID" value="CAC5376668.1"/>
    <property type="molecule type" value="Genomic_DNA"/>
</dbReference>
<proteinExistence type="predicted"/>
<accession>A0A6J8B3Z3</accession>
<dbReference type="InterPro" id="IPR043128">
    <property type="entry name" value="Rev_trsase/Diguanyl_cyclase"/>
</dbReference>
<dbReference type="Pfam" id="PF17919">
    <property type="entry name" value="RT_RNaseH_2"/>
    <property type="match status" value="1"/>
</dbReference>
<keyword evidence="4" id="KW-1185">Reference proteome</keyword>
<dbReference type="GO" id="GO:0003824">
    <property type="term" value="F:catalytic activity"/>
    <property type="evidence" value="ECO:0007669"/>
    <property type="project" value="UniProtKB-KW"/>
</dbReference>
<evidence type="ECO:0000313" key="3">
    <source>
        <dbReference type="EMBL" id="CAC5376668.1"/>
    </source>
</evidence>
<dbReference type="Gene3D" id="3.30.70.270">
    <property type="match status" value="2"/>
</dbReference>